<gene>
    <name evidence="1" type="ORF">SDC9_187822</name>
</gene>
<protein>
    <submittedName>
        <fullName evidence="1">Uncharacterized protein</fullName>
    </submittedName>
</protein>
<organism evidence="1">
    <name type="scientific">bioreactor metagenome</name>
    <dbReference type="NCBI Taxonomy" id="1076179"/>
    <lineage>
        <taxon>unclassified sequences</taxon>
        <taxon>metagenomes</taxon>
        <taxon>ecological metagenomes</taxon>
    </lineage>
</organism>
<accession>A0A645HNY4</accession>
<reference evidence="1" key="1">
    <citation type="submission" date="2019-08" db="EMBL/GenBank/DDBJ databases">
        <authorList>
            <person name="Kucharzyk K."/>
            <person name="Murdoch R.W."/>
            <person name="Higgins S."/>
            <person name="Loffler F."/>
        </authorList>
    </citation>
    <scope>NUCLEOTIDE SEQUENCE</scope>
</reference>
<name>A0A645HNY4_9ZZZZ</name>
<evidence type="ECO:0000313" key="1">
    <source>
        <dbReference type="EMBL" id="MPN40286.1"/>
    </source>
</evidence>
<dbReference type="EMBL" id="VSSQ01096599">
    <property type="protein sequence ID" value="MPN40286.1"/>
    <property type="molecule type" value="Genomic_DNA"/>
</dbReference>
<proteinExistence type="predicted"/>
<comment type="caution">
    <text evidence="1">The sequence shown here is derived from an EMBL/GenBank/DDBJ whole genome shotgun (WGS) entry which is preliminary data.</text>
</comment>
<sequence length="79" mass="8777">MGPLGIVFLPPVFDDLTGMAHRHEPVLVQTFIPELTVEAFDVSILLWFAWLNEAQAQSLAICPFIEHLAGEFRAVIDGD</sequence>
<dbReference type="AlphaFoldDB" id="A0A645HNY4"/>